<accession>A0ABV3LQ85</accession>
<protein>
    <submittedName>
        <fullName evidence="2">Nuclease-related domain-containing protein</fullName>
    </submittedName>
</protein>
<dbReference type="Pfam" id="PF08378">
    <property type="entry name" value="NERD"/>
    <property type="match status" value="1"/>
</dbReference>
<dbReference type="RefSeq" id="WP_359777061.1">
    <property type="nucleotide sequence ID" value="NZ_JBEYRR010000003.1"/>
</dbReference>
<keyword evidence="3" id="KW-1185">Reference proteome</keyword>
<comment type="caution">
    <text evidence="2">The sequence shown here is derived from an EMBL/GenBank/DDBJ whole genome shotgun (WGS) entry which is preliminary data.</text>
</comment>
<evidence type="ECO:0000313" key="2">
    <source>
        <dbReference type="EMBL" id="MEW2360482.1"/>
    </source>
</evidence>
<gene>
    <name evidence="2" type="ORF">AB0887_00710</name>
</gene>
<proteinExistence type="predicted"/>
<dbReference type="EMBL" id="JBEYRS010000001">
    <property type="protein sequence ID" value="MEW2360482.1"/>
    <property type="molecule type" value="Genomic_DNA"/>
</dbReference>
<name>A0ABV3LQ85_9ACTN</name>
<sequence length="268" mass="28464">MSGLRVVPAWRHGHERLYVCLAGGGNVAWYDRDSARVNLLGEEHEAEVLRVLAPFLVGPVTVGPPPVPTPADLARLALHPDDDLAPNRPGEALHVALERDPAPARRLRADPRHRALAAEQAVGEALDGLEGAGWRALHSLPLSGGSRIQHLLIGPGGLFCVAALAVRKQRVRIADPMVTVGRRAPVPLLRTLRSDASRASFALTAEVRPVLVLAGTGAAGEAGHSPRDVRVLGVGELPALARLGGVLKPADVAALHALARDRRTWRRV</sequence>
<evidence type="ECO:0000259" key="1">
    <source>
        <dbReference type="Pfam" id="PF08378"/>
    </source>
</evidence>
<dbReference type="InterPro" id="IPR011528">
    <property type="entry name" value="NERD"/>
</dbReference>
<feature type="domain" description="NERD" evidence="1">
    <location>
        <begin position="117"/>
        <end position="161"/>
    </location>
</feature>
<dbReference type="Proteomes" id="UP001553843">
    <property type="component" value="Unassembled WGS sequence"/>
</dbReference>
<evidence type="ECO:0000313" key="3">
    <source>
        <dbReference type="Proteomes" id="UP001553843"/>
    </source>
</evidence>
<reference evidence="2 3" key="1">
    <citation type="submission" date="2024-06" db="EMBL/GenBank/DDBJ databases">
        <title>The Natural Products Discovery Center: Release of the First 8490 Sequenced Strains for Exploring Actinobacteria Biosynthetic Diversity.</title>
        <authorList>
            <person name="Kalkreuter E."/>
            <person name="Kautsar S.A."/>
            <person name="Yang D."/>
            <person name="Bader C.D."/>
            <person name="Teijaro C.N."/>
            <person name="Fluegel L."/>
            <person name="Davis C.M."/>
            <person name="Simpson J.R."/>
            <person name="Lauterbach L."/>
            <person name="Steele A.D."/>
            <person name="Gui C."/>
            <person name="Meng S."/>
            <person name="Li G."/>
            <person name="Viehrig K."/>
            <person name="Ye F."/>
            <person name="Su P."/>
            <person name="Kiefer A.F."/>
            <person name="Nichols A."/>
            <person name="Cepeda A.J."/>
            <person name="Yan W."/>
            <person name="Fan B."/>
            <person name="Jiang Y."/>
            <person name="Adhikari A."/>
            <person name="Zheng C.-J."/>
            <person name="Schuster L."/>
            <person name="Cowan T.M."/>
            <person name="Smanski M.J."/>
            <person name="Chevrette M.G."/>
            <person name="De Carvalho L.P.S."/>
            <person name="Shen B."/>
        </authorList>
    </citation>
    <scope>NUCLEOTIDE SEQUENCE [LARGE SCALE GENOMIC DNA]</scope>
    <source>
        <strain evidence="2 3">NPDC047833</strain>
    </source>
</reference>
<organism evidence="2 3">
    <name type="scientific">Streptomyces huasconensis</name>
    <dbReference type="NCBI Taxonomy" id="1854574"/>
    <lineage>
        <taxon>Bacteria</taxon>
        <taxon>Bacillati</taxon>
        <taxon>Actinomycetota</taxon>
        <taxon>Actinomycetes</taxon>
        <taxon>Kitasatosporales</taxon>
        <taxon>Streptomycetaceae</taxon>
        <taxon>Streptomyces</taxon>
    </lineage>
</organism>